<evidence type="ECO:0000256" key="1">
    <source>
        <dbReference type="SAM" id="Phobius"/>
    </source>
</evidence>
<evidence type="ECO:0000259" key="2">
    <source>
        <dbReference type="PROSITE" id="PS50835"/>
    </source>
</evidence>
<reference evidence="3" key="3">
    <citation type="submission" date="2023-05" db="EMBL/GenBank/DDBJ databases">
        <authorList>
            <person name="Smith C.H."/>
        </authorList>
    </citation>
    <scope>NUCLEOTIDE SEQUENCE</scope>
    <source>
        <strain evidence="3">CHS0354</strain>
        <tissue evidence="3">Mantle</tissue>
    </source>
</reference>
<dbReference type="Gene3D" id="2.60.40.10">
    <property type="entry name" value="Immunoglobulins"/>
    <property type="match status" value="1"/>
</dbReference>
<keyword evidence="1" id="KW-0812">Transmembrane</keyword>
<name>A0AAE0S7F5_9BIVA</name>
<dbReference type="SUPFAM" id="SSF48726">
    <property type="entry name" value="Immunoglobulin"/>
    <property type="match status" value="2"/>
</dbReference>
<reference evidence="3" key="2">
    <citation type="journal article" date="2021" name="Genome Biol. Evol.">
        <title>Developing a high-quality reference genome for a parasitic bivalve with doubly uniparental inheritance (Bivalvia: Unionida).</title>
        <authorList>
            <person name="Smith C.H."/>
        </authorList>
    </citation>
    <scope>NUCLEOTIDE SEQUENCE</scope>
    <source>
        <strain evidence="3">CHS0354</strain>
        <tissue evidence="3">Mantle</tissue>
    </source>
</reference>
<feature type="transmembrane region" description="Helical" evidence="1">
    <location>
        <begin position="12"/>
        <end position="31"/>
    </location>
</feature>
<evidence type="ECO:0000313" key="4">
    <source>
        <dbReference type="Proteomes" id="UP001195483"/>
    </source>
</evidence>
<reference evidence="3" key="1">
    <citation type="journal article" date="2021" name="Genome Biol. Evol.">
        <title>A High-Quality Reference Genome for a Parasitic Bivalve with Doubly Uniparental Inheritance (Bivalvia: Unionida).</title>
        <authorList>
            <person name="Smith C.H."/>
        </authorList>
    </citation>
    <scope>NUCLEOTIDE SEQUENCE</scope>
    <source>
        <strain evidence="3">CHS0354</strain>
    </source>
</reference>
<evidence type="ECO:0000313" key="3">
    <source>
        <dbReference type="EMBL" id="KAK3586792.1"/>
    </source>
</evidence>
<protein>
    <recommendedName>
        <fullName evidence="2">Ig-like domain-containing protein</fullName>
    </recommendedName>
</protein>
<dbReference type="PROSITE" id="PS50835">
    <property type="entry name" value="IG_LIKE"/>
    <property type="match status" value="1"/>
</dbReference>
<feature type="domain" description="Ig-like" evidence="2">
    <location>
        <begin position="108"/>
        <end position="200"/>
    </location>
</feature>
<feature type="non-terminal residue" evidence="3">
    <location>
        <position position="697"/>
    </location>
</feature>
<accession>A0AAE0S7F5</accession>
<dbReference type="InterPro" id="IPR013783">
    <property type="entry name" value="Ig-like_fold"/>
</dbReference>
<keyword evidence="1" id="KW-0472">Membrane</keyword>
<comment type="caution">
    <text evidence="3">The sequence shown here is derived from an EMBL/GenBank/DDBJ whole genome shotgun (WGS) entry which is preliminary data.</text>
</comment>
<dbReference type="InterPro" id="IPR007110">
    <property type="entry name" value="Ig-like_dom"/>
</dbReference>
<organism evidence="3 4">
    <name type="scientific">Potamilus streckersoni</name>
    <dbReference type="NCBI Taxonomy" id="2493646"/>
    <lineage>
        <taxon>Eukaryota</taxon>
        <taxon>Metazoa</taxon>
        <taxon>Spiralia</taxon>
        <taxon>Lophotrochozoa</taxon>
        <taxon>Mollusca</taxon>
        <taxon>Bivalvia</taxon>
        <taxon>Autobranchia</taxon>
        <taxon>Heteroconchia</taxon>
        <taxon>Palaeoheterodonta</taxon>
        <taxon>Unionida</taxon>
        <taxon>Unionoidea</taxon>
        <taxon>Unionidae</taxon>
        <taxon>Ambleminae</taxon>
        <taxon>Lampsilini</taxon>
        <taxon>Potamilus</taxon>
    </lineage>
</organism>
<keyword evidence="1" id="KW-1133">Transmembrane helix</keyword>
<sequence length="697" mass="79187">EKIREETKNCDYIHWTLFIAFCIFSLDHRNLRRRRIGMMRRSKHCSGVLVLLLVVCCKVKNQMTKSRVFYSNVPRTKVNDASVDDNDFANTIRLIRDNYVTTGYNTTPSVVEKNDVSQRLDSGKDHTAFKVTINGSNENNQTSVLICDFSGVSARITFSSWIHVWKGWIIRDGLQGKMHDLINELIIDKLTLEDMGTYICYGASSFNGTRGKNTHIGYENIKVTGVPNILRENTIFLGEIGRPVNITIPFYSDPAVESFFIQTNSAVIPNTSCINLYIVPEPIDYLMYGKTIQIDAQMLHYDILNASESDFCNYTLVLTNPIGLKEFTFQLALFDASANNGKINGSNENNQRTVLSCDFSGVSARITFSSWIHVWEGRVIRDGLQGRIHDNINELIIDKLSLGDMGTYICFGSISINGTREKKTHIRYKNIKITGVPNILREISTYLGEIGHPVNIAIPFYSDPAVESFLIRKNGTVLPNTSCINSYIVPEPIDYLMYDKSMKIEAQMLHFIILNASESDFCNYTLILKNPMGQKEFRFQLVLFVENTGNLAPFMRLFFAVCAALVIAYTALIVIVLRIKRRRHFHGIYMKKGKESIHNSEDSREEGTVNTNSVYDCHITSEHGHTLDGLVSTAAGNLYSEICDGRDDHNVSQHIRSSERDAYDKIHTYSNSQDPTYSKLNIIKRLKDARVSFRRKN</sequence>
<dbReference type="InterPro" id="IPR036179">
    <property type="entry name" value="Ig-like_dom_sf"/>
</dbReference>
<dbReference type="EMBL" id="JAEAOA010001041">
    <property type="protein sequence ID" value="KAK3586792.1"/>
    <property type="molecule type" value="Genomic_DNA"/>
</dbReference>
<gene>
    <name evidence="3" type="ORF">CHS0354_016966</name>
</gene>
<keyword evidence="4" id="KW-1185">Reference proteome</keyword>
<dbReference type="AlphaFoldDB" id="A0AAE0S7F5"/>
<dbReference type="CDD" id="cd00096">
    <property type="entry name" value="Ig"/>
    <property type="match status" value="1"/>
</dbReference>
<feature type="transmembrane region" description="Helical" evidence="1">
    <location>
        <begin position="557"/>
        <end position="577"/>
    </location>
</feature>
<dbReference type="Proteomes" id="UP001195483">
    <property type="component" value="Unassembled WGS sequence"/>
</dbReference>
<proteinExistence type="predicted"/>